<gene>
    <name evidence="1" type="ORF">EVAR_76023_1</name>
</gene>
<organism evidence="1 2">
    <name type="scientific">Eumeta variegata</name>
    <name type="common">Bagworm moth</name>
    <name type="synonym">Eumeta japonica</name>
    <dbReference type="NCBI Taxonomy" id="151549"/>
    <lineage>
        <taxon>Eukaryota</taxon>
        <taxon>Metazoa</taxon>
        <taxon>Ecdysozoa</taxon>
        <taxon>Arthropoda</taxon>
        <taxon>Hexapoda</taxon>
        <taxon>Insecta</taxon>
        <taxon>Pterygota</taxon>
        <taxon>Neoptera</taxon>
        <taxon>Endopterygota</taxon>
        <taxon>Lepidoptera</taxon>
        <taxon>Glossata</taxon>
        <taxon>Ditrysia</taxon>
        <taxon>Tineoidea</taxon>
        <taxon>Psychidae</taxon>
        <taxon>Oiketicinae</taxon>
        <taxon>Eumeta</taxon>
    </lineage>
</organism>
<protein>
    <submittedName>
        <fullName evidence="1">Uncharacterized protein</fullName>
    </submittedName>
</protein>
<comment type="caution">
    <text evidence="1">The sequence shown here is derived from an EMBL/GenBank/DDBJ whole genome shotgun (WGS) entry which is preliminary data.</text>
</comment>
<proteinExistence type="predicted"/>
<name>A0A4C1UAH2_EUMVA</name>
<evidence type="ECO:0000313" key="2">
    <source>
        <dbReference type="Proteomes" id="UP000299102"/>
    </source>
</evidence>
<evidence type="ECO:0000313" key="1">
    <source>
        <dbReference type="EMBL" id="GBP23308.1"/>
    </source>
</evidence>
<reference evidence="1 2" key="1">
    <citation type="journal article" date="2019" name="Commun. Biol.">
        <title>The bagworm genome reveals a unique fibroin gene that provides high tensile strength.</title>
        <authorList>
            <person name="Kono N."/>
            <person name="Nakamura H."/>
            <person name="Ohtoshi R."/>
            <person name="Tomita M."/>
            <person name="Numata K."/>
            <person name="Arakawa K."/>
        </authorList>
    </citation>
    <scope>NUCLEOTIDE SEQUENCE [LARGE SCALE GENOMIC DNA]</scope>
</reference>
<keyword evidence="2" id="KW-1185">Reference proteome</keyword>
<sequence>MKVHVTQRTTTLSVCVLRKSLRLHRHLSASTASLAAPRRVSQRRSMHAFVLQSYYATEAGNECAHPIALQRVIQSDVSHLQNSSL</sequence>
<accession>A0A4C1UAH2</accession>
<dbReference type="EMBL" id="BGZK01000149">
    <property type="protein sequence ID" value="GBP23308.1"/>
    <property type="molecule type" value="Genomic_DNA"/>
</dbReference>
<dbReference type="AlphaFoldDB" id="A0A4C1UAH2"/>
<dbReference type="Proteomes" id="UP000299102">
    <property type="component" value="Unassembled WGS sequence"/>
</dbReference>